<protein>
    <submittedName>
        <fullName evidence="2">Uncharacterized protein</fullName>
    </submittedName>
</protein>
<dbReference type="GeneID" id="73289282"/>
<feature type="transmembrane region" description="Helical" evidence="1">
    <location>
        <begin position="21"/>
        <end position="40"/>
    </location>
</feature>
<keyword evidence="1" id="KW-0472">Membrane</keyword>
<sequence>MKSDGSSMAGEDRTFTREIMFVMLLWIAAVVAAGIVLILFRDVLTGLF</sequence>
<evidence type="ECO:0000313" key="3">
    <source>
        <dbReference type="Proteomes" id="UP001056855"/>
    </source>
</evidence>
<dbReference type="AlphaFoldDB" id="A0A9E7NBT0"/>
<dbReference type="Proteomes" id="UP001056855">
    <property type="component" value="Chromosome"/>
</dbReference>
<keyword evidence="1" id="KW-0812">Transmembrane</keyword>
<evidence type="ECO:0000313" key="2">
    <source>
        <dbReference type="EMBL" id="UTF54541.1"/>
    </source>
</evidence>
<keyword evidence="1" id="KW-1133">Transmembrane helix</keyword>
<dbReference type="RefSeq" id="WP_254159217.1">
    <property type="nucleotide sequence ID" value="NZ_CP100355.1"/>
</dbReference>
<organism evidence="2 3">
    <name type="scientific">Natronosalvus rutilus</name>
    <dbReference type="NCBI Taxonomy" id="2953753"/>
    <lineage>
        <taxon>Archaea</taxon>
        <taxon>Methanobacteriati</taxon>
        <taxon>Methanobacteriota</taxon>
        <taxon>Stenosarchaea group</taxon>
        <taxon>Halobacteria</taxon>
        <taxon>Halobacteriales</taxon>
        <taxon>Natrialbaceae</taxon>
        <taxon>Natronosalvus</taxon>
    </lineage>
</organism>
<evidence type="ECO:0000256" key="1">
    <source>
        <dbReference type="SAM" id="Phobius"/>
    </source>
</evidence>
<keyword evidence="3" id="KW-1185">Reference proteome</keyword>
<dbReference type="KEGG" id="sawl:NGM29_04510"/>
<gene>
    <name evidence="2" type="ORF">NGM29_04510</name>
</gene>
<reference evidence="2" key="1">
    <citation type="submission" date="2022-06" db="EMBL/GenBank/DDBJ databases">
        <title>Diverse halophilic archaea isolated from saline environments.</title>
        <authorList>
            <person name="Cui H.-L."/>
        </authorList>
    </citation>
    <scope>NUCLEOTIDE SEQUENCE</scope>
    <source>
        <strain evidence="2">WLHS1</strain>
    </source>
</reference>
<accession>A0A9E7NBT0</accession>
<dbReference type="EMBL" id="CP100355">
    <property type="protein sequence ID" value="UTF54541.1"/>
    <property type="molecule type" value="Genomic_DNA"/>
</dbReference>
<proteinExistence type="predicted"/>
<name>A0A9E7NBT0_9EURY</name>